<evidence type="ECO:0000256" key="1">
    <source>
        <dbReference type="ARBA" id="ARBA00007416"/>
    </source>
</evidence>
<dbReference type="PANTHER" id="PTHR22597">
    <property type="entry name" value="POLYCOMB GROUP PROTEIN"/>
    <property type="match status" value="1"/>
</dbReference>
<evidence type="ECO:0000256" key="4">
    <source>
        <dbReference type="ARBA" id="ARBA00022833"/>
    </source>
</evidence>
<accession>A0A1E5VYK8</accession>
<dbReference type="GO" id="GO:0008270">
    <property type="term" value="F:zinc ion binding"/>
    <property type="evidence" value="ECO:0007669"/>
    <property type="project" value="UniProtKB-KW"/>
</dbReference>
<keyword evidence="10" id="KW-1185">Reference proteome</keyword>
<evidence type="ECO:0000313" key="10">
    <source>
        <dbReference type="Proteomes" id="UP000095767"/>
    </source>
</evidence>
<dbReference type="EMBL" id="LWDX02026156">
    <property type="protein sequence ID" value="OEL30176.1"/>
    <property type="molecule type" value="Genomic_DNA"/>
</dbReference>
<dbReference type="Pfam" id="PF09733">
    <property type="entry name" value="VEFS-Box"/>
    <property type="match status" value="1"/>
</dbReference>
<dbReference type="OrthoDB" id="166746at2759"/>
<gene>
    <name evidence="9" type="ORF">BAE44_0008804</name>
</gene>
<proteinExistence type="inferred from homology"/>
<dbReference type="AlphaFoldDB" id="A0A1E5VYK8"/>
<name>A0A1E5VYK8_9POAL</name>
<feature type="domain" description="Polycomb protein VEFS-Box" evidence="7">
    <location>
        <begin position="362"/>
        <end position="433"/>
    </location>
</feature>
<dbReference type="Proteomes" id="UP000095767">
    <property type="component" value="Unassembled WGS sequence"/>
</dbReference>
<evidence type="ECO:0000259" key="7">
    <source>
        <dbReference type="Pfam" id="PF09733"/>
    </source>
</evidence>
<dbReference type="GO" id="GO:0031490">
    <property type="term" value="F:chromatin DNA binding"/>
    <property type="evidence" value="ECO:0007669"/>
    <property type="project" value="TreeGrafter"/>
</dbReference>
<keyword evidence="6" id="KW-0804">Transcription</keyword>
<feature type="domain" description="DUF7651" evidence="8">
    <location>
        <begin position="55"/>
        <end position="96"/>
    </location>
</feature>
<protein>
    <submittedName>
        <fullName evidence="9">Polycomb group protein EMBRYONIC FLOWER 2</fullName>
    </submittedName>
</protein>
<keyword evidence="5" id="KW-0805">Transcription regulation</keyword>
<keyword evidence="4" id="KW-0862">Zinc</keyword>
<keyword evidence="3" id="KW-0863">Zinc-finger</keyword>
<dbReference type="GO" id="GO:0005634">
    <property type="term" value="C:nucleus"/>
    <property type="evidence" value="ECO:0007669"/>
    <property type="project" value="TreeGrafter"/>
</dbReference>
<evidence type="ECO:0000256" key="6">
    <source>
        <dbReference type="ARBA" id="ARBA00023163"/>
    </source>
</evidence>
<dbReference type="STRING" id="888268.A0A1E5VYK8"/>
<dbReference type="Pfam" id="PF24663">
    <property type="entry name" value="DUF7651"/>
    <property type="match status" value="1"/>
</dbReference>
<organism evidence="9 10">
    <name type="scientific">Dichanthelium oligosanthes</name>
    <dbReference type="NCBI Taxonomy" id="888268"/>
    <lineage>
        <taxon>Eukaryota</taxon>
        <taxon>Viridiplantae</taxon>
        <taxon>Streptophyta</taxon>
        <taxon>Embryophyta</taxon>
        <taxon>Tracheophyta</taxon>
        <taxon>Spermatophyta</taxon>
        <taxon>Magnoliopsida</taxon>
        <taxon>Liliopsida</taxon>
        <taxon>Poales</taxon>
        <taxon>Poaceae</taxon>
        <taxon>PACMAD clade</taxon>
        <taxon>Panicoideae</taxon>
        <taxon>Panicodae</taxon>
        <taxon>Paniceae</taxon>
        <taxon>Dichantheliinae</taxon>
        <taxon>Dichanthelium</taxon>
    </lineage>
</organism>
<evidence type="ECO:0000256" key="2">
    <source>
        <dbReference type="ARBA" id="ARBA00022723"/>
    </source>
</evidence>
<evidence type="ECO:0000256" key="3">
    <source>
        <dbReference type="ARBA" id="ARBA00022771"/>
    </source>
</evidence>
<comment type="caution">
    <text evidence="9">The sequence shown here is derived from an EMBL/GenBank/DDBJ whole genome shotgun (WGS) entry which is preliminary data.</text>
</comment>
<dbReference type="InterPro" id="IPR056068">
    <property type="entry name" value="EMF2-like_DUF7651"/>
</dbReference>
<evidence type="ECO:0000313" key="9">
    <source>
        <dbReference type="EMBL" id="OEL30176.1"/>
    </source>
</evidence>
<evidence type="ECO:0000259" key="8">
    <source>
        <dbReference type="Pfam" id="PF24663"/>
    </source>
</evidence>
<dbReference type="InterPro" id="IPR019135">
    <property type="entry name" value="Polycomb_protein_VEFS-Box"/>
</dbReference>
<evidence type="ECO:0000256" key="5">
    <source>
        <dbReference type="ARBA" id="ARBA00023015"/>
    </source>
</evidence>
<reference evidence="9 10" key="1">
    <citation type="submission" date="2016-09" db="EMBL/GenBank/DDBJ databases">
        <title>The draft genome of Dichanthelium oligosanthes: A C3 panicoid grass species.</title>
        <authorList>
            <person name="Studer A.J."/>
            <person name="Schnable J.C."/>
            <person name="Brutnell T.P."/>
        </authorList>
    </citation>
    <scope>NUCLEOTIDE SEQUENCE [LARGE SCALE GENOMIC DNA]</scope>
    <source>
        <strain evidence="10">cv. Kellogg 1175</strain>
        <tissue evidence="9">Leaf</tissue>
    </source>
</reference>
<keyword evidence="2" id="KW-0479">Metal-binding</keyword>
<sequence length="464" mass="53004">MPWDHGRGCRSKEATAGLPCIQVVAMAQTRSRSMLRWAVLHRLGSHHADWPWSEARTLARIQITISLSGNSNPEVRAQNIFPLYALFAKPISAVLHEGPKFLKQESYMTFCSHKINAVCPYQLQVNICAQEAGARDMLKSPYNYYLYNDVPASSLQHIIREKSVRVTPVTEDFCCSFCLVKCGSFMVKVCNITYSHRMTYSTLSSGFISQREQGVNVSLKPNTWTNEDFPAGVDPRQRTFSYFSKHKKHRRLVTATEAIVPSEVTEVIIPSKATDTSLLSKATEMIVPTTAIEMIVPSKETETIVLTQATETIRHGHLLGTSVSDTTVDPAYSLHGGHLSPPRVLQFGKTRRLSVDQFDPRNRQLLQKRQFFHSHKGQPMEFEEVLSDHDSEDEVDDDVADFEDRRMLDDFINVMKDEKCIMHMWNSFVSRQRSDPSLIFPFNFWLSRFRMDFPYFAQDIGMNC</sequence>
<dbReference type="CDD" id="cd21553">
    <property type="entry name" value="VEFS-box_EMF2-like"/>
    <property type="match status" value="1"/>
</dbReference>
<dbReference type="PANTHER" id="PTHR22597:SF0">
    <property type="entry name" value="POLYCOMB PROTEIN SUZ12"/>
    <property type="match status" value="1"/>
</dbReference>
<comment type="similarity">
    <text evidence="1">Belongs to the VEFS (VRN2-EMF2-FIS2-SU(Z)12) family.</text>
</comment>